<dbReference type="GO" id="GO:0005634">
    <property type="term" value="C:nucleus"/>
    <property type="evidence" value="ECO:0007669"/>
    <property type="project" value="UniProtKB-ARBA"/>
</dbReference>
<evidence type="ECO:0000256" key="2">
    <source>
        <dbReference type="ARBA" id="ARBA00022448"/>
    </source>
</evidence>
<dbReference type="PANTHER" id="PTHR23316">
    <property type="entry name" value="IMPORTIN ALPHA"/>
    <property type="match status" value="1"/>
</dbReference>
<evidence type="ECO:0000256" key="4">
    <source>
        <dbReference type="ARBA" id="ARBA00022927"/>
    </source>
</evidence>
<organism evidence="9 10">
    <name type="scientific">Tilletiopsis washingtonensis</name>
    <dbReference type="NCBI Taxonomy" id="58919"/>
    <lineage>
        <taxon>Eukaryota</taxon>
        <taxon>Fungi</taxon>
        <taxon>Dikarya</taxon>
        <taxon>Basidiomycota</taxon>
        <taxon>Ustilaginomycotina</taxon>
        <taxon>Exobasidiomycetes</taxon>
        <taxon>Entylomatales</taxon>
        <taxon>Entylomatales incertae sedis</taxon>
        <taxon>Tilletiopsis</taxon>
    </lineage>
</organism>
<dbReference type="AlphaFoldDB" id="A0A316ZIR6"/>
<dbReference type="FunFam" id="1.20.5.690:FF:000003">
    <property type="entry name" value="Importin subunit alpha"/>
    <property type="match status" value="1"/>
</dbReference>
<dbReference type="Gene3D" id="1.20.5.690">
    <property type="entry name" value="Importin-alpha, importin-beta-binding domain"/>
    <property type="match status" value="1"/>
</dbReference>
<dbReference type="GO" id="GO:0006606">
    <property type="term" value="P:protein import into nucleus"/>
    <property type="evidence" value="ECO:0007669"/>
    <property type="project" value="InterPro"/>
</dbReference>
<dbReference type="Pfam" id="PF16186">
    <property type="entry name" value="Arm_3"/>
    <property type="match status" value="1"/>
</dbReference>
<dbReference type="InterPro" id="IPR036975">
    <property type="entry name" value="Importin-a_IBB_sf"/>
</dbReference>
<keyword evidence="10" id="KW-1185">Reference proteome</keyword>
<dbReference type="Gene3D" id="1.25.10.10">
    <property type="entry name" value="Leucine-rich Repeat Variant"/>
    <property type="match status" value="1"/>
</dbReference>
<evidence type="ECO:0000256" key="6">
    <source>
        <dbReference type="PROSITE-ProRule" id="PRU00259"/>
    </source>
</evidence>
<dbReference type="InterPro" id="IPR002652">
    <property type="entry name" value="Importin-a_IBB"/>
</dbReference>
<evidence type="ECO:0000256" key="3">
    <source>
        <dbReference type="ARBA" id="ARBA00022737"/>
    </source>
</evidence>
<dbReference type="STRING" id="58919.A0A316ZIR6"/>
<proteinExistence type="inferred from homology"/>
<feature type="repeat" description="ARM" evidence="6">
    <location>
        <begin position="332"/>
        <end position="360"/>
    </location>
</feature>
<keyword evidence="4 5" id="KW-0653">Protein transport</keyword>
<dbReference type="PROSITE" id="PS51214">
    <property type="entry name" value="IBB"/>
    <property type="match status" value="1"/>
</dbReference>
<evidence type="ECO:0000256" key="5">
    <source>
        <dbReference type="PIRNR" id="PIRNR005673"/>
    </source>
</evidence>
<evidence type="ECO:0000259" key="8">
    <source>
        <dbReference type="PROSITE" id="PS51214"/>
    </source>
</evidence>
<dbReference type="InterPro" id="IPR016024">
    <property type="entry name" value="ARM-type_fold"/>
</dbReference>
<dbReference type="RefSeq" id="XP_025601121.1">
    <property type="nucleotide sequence ID" value="XM_025741444.1"/>
</dbReference>
<dbReference type="EMBL" id="KZ819284">
    <property type="protein sequence ID" value="PWO00843.1"/>
    <property type="molecule type" value="Genomic_DNA"/>
</dbReference>
<dbReference type="PROSITE" id="PS50176">
    <property type="entry name" value="ARM_REPEAT"/>
    <property type="match status" value="3"/>
</dbReference>
<dbReference type="PIRSF" id="PIRSF005673">
    <property type="entry name" value="Importin_alpha"/>
    <property type="match status" value="1"/>
</dbReference>
<dbReference type="GO" id="GO:0061608">
    <property type="term" value="F:nuclear import signal receptor activity"/>
    <property type="evidence" value="ECO:0007669"/>
    <property type="project" value="InterPro"/>
</dbReference>
<feature type="repeat" description="ARM" evidence="6">
    <location>
        <begin position="121"/>
        <end position="159"/>
    </location>
</feature>
<dbReference type="OrthoDB" id="29145at2759"/>
<dbReference type="InterPro" id="IPR024931">
    <property type="entry name" value="Importin_alpha"/>
</dbReference>
<gene>
    <name evidence="9" type="ORF">FA09DRAFT_327562</name>
</gene>
<dbReference type="SMART" id="SM00185">
    <property type="entry name" value="ARM"/>
    <property type="match status" value="8"/>
</dbReference>
<dbReference type="InterPro" id="IPR032413">
    <property type="entry name" value="Arm_3"/>
</dbReference>
<evidence type="ECO:0000313" key="9">
    <source>
        <dbReference type="EMBL" id="PWO00843.1"/>
    </source>
</evidence>
<evidence type="ECO:0000256" key="1">
    <source>
        <dbReference type="ARBA" id="ARBA00010394"/>
    </source>
</evidence>
<dbReference type="Pfam" id="PF01749">
    <property type="entry name" value="IBB"/>
    <property type="match status" value="1"/>
</dbReference>
<comment type="similarity">
    <text evidence="1 5">Belongs to the importin alpha family.</text>
</comment>
<feature type="compositionally biased region" description="Basic and acidic residues" evidence="7">
    <location>
        <begin position="1"/>
        <end position="46"/>
    </location>
</feature>
<dbReference type="Proteomes" id="UP000245946">
    <property type="component" value="Unassembled WGS sequence"/>
</dbReference>
<feature type="region of interest" description="Disordered" evidence="7">
    <location>
        <begin position="1"/>
        <end position="65"/>
    </location>
</feature>
<dbReference type="InterPro" id="IPR011989">
    <property type="entry name" value="ARM-like"/>
</dbReference>
<dbReference type="SUPFAM" id="SSF48371">
    <property type="entry name" value="ARM repeat"/>
    <property type="match status" value="1"/>
</dbReference>
<keyword evidence="3" id="KW-0677">Repeat</keyword>
<dbReference type="Pfam" id="PF00514">
    <property type="entry name" value="Arm"/>
    <property type="match status" value="8"/>
</dbReference>
<evidence type="ECO:0000313" key="10">
    <source>
        <dbReference type="Proteomes" id="UP000245946"/>
    </source>
</evidence>
<protein>
    <recommendedName>
        <fullName evidence="5">Importin subunit alpha</fullName>
    </recommendedName>
</protein>
<dbReference type="GO" id="GO:0005737">
    <property type="term" value="C:cytoplasm"/>
    <property type="evidence" value="ECO:0007669"/>
    <property type="project" value="InterPro"/>
</dbReference>
<dbReference type="FunFam" id="1.25.10.10:FF:000021">
    <property type="entry name" value="Importin subunit alpha"/>
    <property type="match status" value="1"/>
</dbReference>
<sequence>MSGLRDMSRRQDSYKNKGQFKSDELRRRREEAQVEIRKQKRDESMAKRRNLNAVPDASGGETDDEELLAGASDAQLEAQLPEMIAGVMSDNLDAQLDATTKFRKLLSKEKNPPIERVIACGVVPRFVEFLRSPHSLVSFEAAWALTNIASGTSQHTQIVIDHEAVPVFIELLSSPVLDVREQAVWALGNIAGDSPRCRDYVLSKGALGPLLALLNENHKLSMLRNATWTLSNFCRGKQPQPDWQLVSPALTILTKLIYSMDDEVLIDACWAISYLSDGANEKIQAVIESGLCRRLVDLLTHPSTAVQTPALRSVGNIVTGDDMQTQVIVASGALPPLLSLLSSPKDGIKKEACWTISNITAGSSTQIQAVIDANIIPPLINILSRADFKTKKEACWAISNATSGGLQEPAQIRYLVSQGCIRPLCDLLKSLDNKIIQVALDGLENILKVGEQDKVAAGAGAVNQYALYIEECGGMVTIHNLQHHENLEIYKKCYFIMDQYFPDEEEAEETGVGAPQVDETGSFAFQSNLAGPSGGFSFGAPAAPGAGGDSMAQ</sequence>
<accession>A0A316ZIR6</accession>
<keyword evidence="2 5" id="KW-0813">Transport</keyword>
<name>A0A316ZIR6_9BASI</name>
<evidence type="ECO:0000256" key="7">
    <source>
        <dbReference type="SAM" id="MobiDB-lite"/>
    </source>
</evidence>
<reference evidence="9 10" key="1">
    <citation type="journal article" date="2018" name="Mol. Biol. Evol.">
        <title>Broad Genomic Sampling Reveals a Smut Pathogenic Ancestry of the Fungal Clade Ustilaginomycotina.</title>
        <authorList>
            <person name="Kijpornyongpan T."/>
            <person name="Mondo S.J."/>
            <person name="Barry K."/>
            <person name="Sandor L."/>
            <person name="Lee J."/>
            <person name="Lipzen A."/>
            <person name="Pangilinan J."/>
            <person name="LaButti K."/>
            <person name="Hainaut M."/>
            <person name="Henrissat B."/>
            <person name="Grigoriev I.V."/>
            <person name="Spatafora J.W."/>
            <person name="Aime M.C."/>
        </authorList>
    </citation>
    <scope>NUCLEOTIDE SEQUENCE [LARGE SCALE GENOMIC DNA]</scope>
    <source>
        <strain evidence="9 10">MCA 4186</strain>
    </source>
</reference>
<dbReference type="InterPro" id="IPR000225">
    <property type="entry name" value="Armadillo"/>
</dbReference>
<feature type="domain" description="IBB" evidence="8">
    <location>
        <begin position="1"/>
        <end position="58"/>
    </location>
</feature>
<dbReference type="GeneID" id="37268988"/>
<feature type="repeat" description="ARM" evidence="6">
    <location>
        <begin position="163"/>
        <end position="205"/>
    </location>
</feature>